<dbReference type="AlphaFoldDB" id="A0A381PJ82"/>
<dbReference type="PROSITE" id="PS50005">
    <property type="entry name" value="TPR"/>
    <property type="match status" value="1"/>
</dbReference>
<proteinExistence type="predicted"/>
<accession>A0A381PJ82</accession>
<dbReference type="EMBL" id="UINC01000961">
    <property type="protein sequence ID" value="SUZ65493.1"/>
    <property type="molecule type" value="Genomic_DNA"/>
</dbReference>
<gene>
    <name evidence="1" type="ORF">METZ01_LOCUS18347</name>
</gene>
<organism evidence="1">
    <name type="scientific">marine metagenome</name>
    <dbReference type="NCBI Taxonomy" id="408172"/>
    <lineage>
        <taxon>unclassified sequences</taxon>
        <taxon>metagenomes</taxon>
        <taxon>ecological metagenomes</taxon>
    </lineage>
</organism>
<evidence type="ECO:0000313" key="1">
    <source>
        <dbReference type="EMBL" id="SUZ65493.1"/>
    </source>
</evidence>
<dbReference type="InterPro" id="IPR011990">
    <property type="entry name" value="TPR-like_helical_dom_sf"/>
</dbReference>
<reference evidence="1" key="1">
    <citation type="submission" date="2018-05" db="EMBL/GenBank/DDBJ databases">
        <authorList>
            <person name="Lanie J.A."/>
            <person name="Ng W.-L."/>
            <person name="Kazmierczak K.M."/>
            <person name="Andrzejewski T.M."/>
            <person name="Davidsen T.M."/>
            <person name="Wayne K.J."/>
            <person name="Tettelin H."/>
            <person name="Glass J.I."/>
            <person name="Rusch D."/>
            <person name="Podicherti R."/>
            <person name="Tsui H.-C.T."/>
            <person name="Winkler M.E."/>
        </authorList>
    </citation>
    <scope>NUCLEOTIDE SEQUENCE</scope>
</reference>
<dbReference type="Gene3D" id="1.25.40.10">
    <property type="entry name" value="Tetratricopeptide repeat domain"/>
    <property type="match status" value="1"/>
</dbReference>
<dbReference type="SUPFAM" id="SSF48452">
    <property type="entry name" value="TPR-like"/>
    <property type="match status" value="1"/>
</dbReference>
<sequence>MLIPIRKTCLNLTVIAGLLYVFPVYAQEADSDTELPQQSANLNNSLLYLDIPRALEEGIDSVAPEPFYQEQPNPEDDPQYSRREEGISAYNSAVEEIEYIGGAWDRALVEELFALGLLQQQQGDHDAAVETFDRAIHVNRINDGLHSLQQIPHVERILDSYVALKDWENADLYNNYLFFLQRKAFGPNDPRIIPVLDRLANWNMQAFDLGYGDLLGLRLSTAQILFRAAVRMVSLHFGRSDERYVPLKTNIAKSAYLVSRYPNYTAEQQRPEFRNTEDRLLKSLNERSRGPKSFRSGERALRDIVEYYIEESGSRYDLAVAITNLGDWYTIFDQRKPAGDRYTQAWQLLLTLDNSEELIQQLFGQVAPIPTFGKAANPGKASSYDPELEGLRSAYADVIFDVTANGYVRNLQMSSEISQQNSRLLSQLRRKVRNSSFRPLVVDGLPVISRGHQFRYRYWY</sequence>
<protein>
    <submittedName>
        <fullName evidence="1">Uncharacterized protein</fullName>
    </submittedName>
</protein>
<dbReference type="InterPro" id="IPR019734">
    <property type="entry name" value="TPR_rpt"/>
</dbReference>
<dbReference type="SMART" id="SM00028">
    <property type="entry name" value="TPR"/>
    <property type="match status" value="1"/>
</dbReference>
<name>A0A381PJ82_9ZZZZ</name>